<evidence type="ECO:0000313" key="9">
    <source>
        <dbReference type="Proteomes" id="UP000285523"/>
    </source>
</evidence>
<proteinExistence type="inferred from homology"/>
<protein>
    <submittedName>
        <fullName evidence="8">Polysaccharide biosynthesis protein</fullName>
    </submittedName>
</protein>
<dbReference type="OrthoDB" id="7356923at2"/>
<feature type="transmembrane region" description="Helical" evidence="7">
    <location>
        <begin position="145"/>
        <end position="165"/>
    </location>
</feature>
<feature type="transmembrane region" description="Helical" evidence="7">
    <location>
        <begin position="381"/>
        <end position="401"/>
    </location>
</feature>
<evidence type="ECO:0000256" key="3">
    <source>
        <dbReference type="ARBA" id="ARBA00022475"/>
    </source>
</evidence>
<feature type="transmembrane region" description="Helical" evidence="7">
    <location>
        <begin position="357"/>
        <end position="375"/>
    </location>
</feature>
<dbReference type="PANTHER" id="PTHR30250:SF10">
    <property type="entry name" value="LIPOPOLYSACCHARIDE BIOSYNTHESIS PROTEIN WZXC"/>
    <property type="match status" value="1"/>
</dbReference>
<evidence type="ECO:0000256" key="4">
    <source>
        <dbReference type="ARBA" id="ARBA00022692"/>
    </source>
</evidence>
<dbReference type="InterPro" id="IPR050833">
    <property type="entry name" value="Poly_Biosynth_Transport"/>
</dbReference>
<comment type="subcellular location">
    <subcellularLocation>
        <location evidence="1">Cell membrane</location>
        <topology evidence="1">Multi-pass membrane protein</topology>
    </subcellularLocation>
</comment>
<evidence type="ECO:0000256" key="5">
    <source>
        <dbReference type="ARBA" id="ARBA00022989"/>
    </source>
</evidence>
<organism evidence="8 9">
    <name type="scientific">Rhodopseudomonas palustris</name>
    <dbReference type="NCBI Taxonomy" id="1076"/>
    <lineage>
        <taxon>Bacteria</taxon>
        <taxon>Pseudomonadati</taxon>
        <taxon>Pseudomonadota</taxon>
        <taxon>Alphaproteobacteria</taxon>
        <taxon>Hyphomicrobiales</taxon>
        <taxon>Nitrobacteraceae</taxon>
        <taxon>Rhodopseudomonas</taxon>
    </lineage>
</organism>
<keyword evidence="5 7" id="KW-1133">Transmembrane helix</keyword>
<dbReference type="Proteomes" id="UP000285523">
    <property type="component" value="Unassembled WGS sequence"/>
</dbReference>
<dbReference type="RefSeq" id="WP_119854641.1">
    <property type="nucleotide sequence ID" value="NZ_QYYD01000001.1"/>
</dbReference>
<feature type="transmembrane region" description="Helical" evidence="7">
    <location>
        <begin position="40"/>
        <end position="65"/>
    </location>
</feature>
<dbReference type="PANTHER" id="PTHR30250">
    <property type="entry name" value="PST FAMILY PREDICTED COLANIC ACID TRANSPORTER"/>
    <property type="match status" value="1"/>
</dbReference>
<accession>A0A418VQY5</accession>
<feature type="transmembrane region" description="Helical" evidence="7">
    <location>
        <begin position="439"/>
        <end position="462"/>
    </location>
</feature>
<dbReference type="EMBL" id="QYYD01000001">
    <property type="protein sequence ID" value="RJF78744.1"/>
    <property type="molecule type" value="Genomic_DNA"/>
</dbReference>
<comment type="caution">
    <text evidence="8">The sequence shown here is derived from an EMBL/GenBank/DDBJ whole genome shotgun (WGS) entry which is preliminary data.</text>
</comment>
<feature type="transmembrane region" description="Helical" evidence="7">
    <location>
        <begin position="171"/>
        <end position="187"/>
    </location>
</feature>
<gene>
    <name evidence="8" type="ORF">D4Q52_00865</name>
</gene>
<evidence type="ECO:0000256" key="2">
    <source>
        <dbReference type="ARBA" id="ARBA00007430"/>
    </source>
</evidence>
<feature type="transmembrane region" description="Helical" evidence="7">
    <location>
        <begin position="322"/>
        <end position="345"/>
    </location>
</feature>
<dbReference type="Pfam" id="PF13440">
    <property type="entry name" value="Polysacc_synt_3"/>
    <property type="match status" value="1"/>
</dbReference>
<dbReference type="AlphaFoldDB" id="A0A418VQY5"/>
<reference evidence="8 9" key="1">
    <citation type="submission" date="2018-09" db="EMBL/GenBank/DDBJ databases">
        <title>Draft genome sequence of Rhodopseudomonas palustris 2.1.18.</title>
        <authorList>
            <person name="Robertson S.L."/>
            <person name="Meyer T.E."/>
            <person name="Kyndt J.A."/>
        </authorList>
    </citation>
    <scope>NUCLEOTIDE SEQUENCE [LARGE SCALE GENOMIC DNA]</scope>
    <source>
        <strain evidence="8 9">2.1.18</strain>
    </source>
</reference>
<evidence type="ECO:0000256" key="1">
    <source>
        <dbReference type="ARBA" id="ARBA00004651"/>
    </source>
</evidence>
<evidence type="ECO:0000313" key="8">
    <source>
        <dbReference type="EMBL" id="RJF78744.1"/>
    </source>
</evidence>
<feature type="transmembrane region" description="Helical" evidence="7">
    <location>
        <begin position="281"/>
        <end position="302"/>
    </location>
</feature>
<feature type="transmembrane region" description="Helical" evidence="7">
    <location>
        <begin position="413"/>
        <end position="433"/>
    </location>
</feature>
<evidence type="ECO:0000256" key="7">
    <source>
        <dbReference type="SAM" id="Phobius"/>
    </source>
</evidence>
<evidence type="ECO:0000256" key="6">
    <source>
        <dbReference type="ARBA" id="ARBA00023136"/>
    </source>
</evidence>
<name>A0A418VQY5_RHOPL</name>
<dbReference type="GO" id="GO:0005886">
    <property type="term" value="C:plasma membrane"/>
    <property type="evidence" value="ECO:0007669"/>
    <property type="project" value="UniProtKB-SubCell"/>
</dbReference>
<comment type="similarity">
    <text evidence="2">Belongs to the polysaccharide synthase family.</text>
</comment>
<sequence length="500" mass="53101">MKSVQRSIFFSAIERYASLLLFFASTAVLSRLLTPAEFGVYAVVTAVTSVFAASSQEFGGANYLIQKTSMSEGDVRTAFTITFGLSIVIGVGLYLLGDFVGTLSGSREFSTGITIAVLNFAITPFSMTIIALLRRNMQFDVIAAANLLCNVTMVAVSVALAAMGFSYAAPIWGMIAGSAMQAAYLMISHPNLRIFRPSLEGCSDIAKFGLYSSGVVLLNVFYNSAPQLFLARVLDLSAVGLYSRAVNVTQVFDKLVTQVVSPVIMPAIFAQTGSGANLKSIYLHAIALLTALHWPFLIFMAIMAKPIIFVWLGSGWLEVVPLIQLLCIGYLSLFAACLTYPVLVATGSVRDTLMSSLISLPPSLLIIFGASFFGVEAVAASTLLTLPFQATVAILFISRHLGLRWADLVHATWKSAVIAVCCGVTAAIGAALVDSGLVGPVTGILTACIGTAGAWLMALSAVQHPLLPELREPARQVRSAIWRIAGVAPVATVRTDRDAC</sequence>
<keyword evidence="4 7" id="KW-0812">Transmembrane</keyword>
<feature type="transmembrane region" description="Helical" evidence="7">
    <location>
        <begin position="77"/>
        <end position="97"/>
    </location>
</feature>
<keyword evidence="6 7" id="KW-0472">Membrane</keyword>
<keyword evidence="3" id="KW-1003">Cell membrane</keyword>
<feature type="transmembrane region" description="Helical" evidence="7">
    <location>
        <begin position="109"/>
        <end position="133"/>
    </location>
</feature>